<evidence type="ECO:0000256" key="7">
    <source>
        <dbReference type="ARBA" id="ARBA00022989"/>
    </source>
</evidence>
<feature type="transmembrane region" description="Helical" evidence="11">
    <location>
        <begin position="446"/>
        <end position="467"/>
    </location>
</feature>
<evidence type="ECO:0000256" key="2">
    <source>
        <dbReference type="ARBA" id="ARBA00004236"/>
    </source>
</evidence>
<evidence type="ECO:0000256" key="5">
    <source>
        <dbReference type="ARBA" id="ARBA00022692"/>
    </source>
</evidence>
<dbReference type="Gene3D" id="1.20.58.390">
    <property type="entry name" value="Neurotransmitter-gated ion-channel transmembrane domain"/>
    <property type="match status" value="1"/>
</dbReference>
<dbReference type="InterPro" id="IPR018000">
    <property type="entry name" value="Neurotransmitter_ion_chnl_CS"/>
</dbReference>
<dbReference type="Pfam" id="PF02793">
    <property type="entry name" value="HRM"/>
    <property type="match status" value="1"/>
</dbReference>
<evidence type="ECO:0000259" key="12">
    <source>
        <dbReference type="PROSITE" id="PS50227"/>
    </source>
</evidence>
<evidence type="ECO:0000256" key="9">
    <source>
        <dbReference type="ARBA" id="ARBA00023136"/>
    </source>
</evidence>
<dbReference type="Gene3D" id="2.70.170.10">
    <property type="entry name" value="Neurotransmitter-gated ion-channel ligand-binding domain"/>
    <property type="match status" value="1"/>
</dbReference>
<dbReference type="AlphaFoldDB" id="A0A1S8X9S8"/>
<dbReference type="PANTHER" id="PTHR18945">
    <property type="entry name" value="NEUROTRANSMITTER GATED ION CHANNEL"/>
    <property type="match status" value="1"/>
</dbReference>
<proteinExistence type="inferred from homology"/>
<keyword evidence="3 11" id="KW-0813">Transport</keyword>
<dbReference type="EMBL" id="KV891594">
    <property type="protein sequence ID" value="OON23183.1"/>
    <property type="molecule type" value="Genomic_DNA"/>
</dbReference>
<evidence type="ECO:0000313" key="14">
    <source>
        <dbReference type="Proteomes" id="UP000243686"/>
    </source>
</evidence>
<dbReference type="InterPro" id="IPR006202">
    <property type="entry name" value="Neur_chan_lig-bd"/>
</dbReference>
<feature type="transmembrane region" description="Helical" evidence="11">
    <location>
        <begin position="416"/>
        <end position="434"/>
    </location>
</feature>
<dbReference type="SUPFAM" id="SSF111418">
    <property type="entry name" value="Hormone receptor domain"/>
    <property type="match status" value="1"/>
</dbReference>
<feature type="transmembrane region" description="Helical" evidence="11">
    <location>
        <begin position="383"/>
        <end position="404"/>
    </location>
</feature>
<dbReference type="InterPro" id="IPR006201">
    <property type="entry name" value="Neur_channel"/>
</dbReference>
<dbReference type="InterPro" id="IPR036445">
    <property type="entry name" value="GPCR_2_extracell_dom_sf"/>
</dbReference>
<keyword evidence="9 11" id="KW-0472">Membrane</keyword>
<dbReference type="Gene3D" id="4.10.1240.10">
    <property type="entry name" value="GPCR, family 2, extracellular hormone receptor domain"/>
    <property type="match status" value="1"/>
</dbReference>
<protein>
    <submittedName>
        <fullName evidence="13">Cation transporter family protein</fullName>
    </submittedName>
</protein>
<name>A0A1S8X9S8_OPIVI</name>
<dbReference type="PRINTS" id="PR00253">
    <property type="entry name" value="GABAARECEPTR"/>
</dbReference>
<feature type="transmembrane region" description="Helical" evidence="11">
    <location>
        <begin position="684"/>
        <end position="707"/>
    </location>
</feature>
<dbReference type="InterPro" id="IPR036719">
    <property type="entry name" value="Neuro-gated_channel_TM_sf"/>
</dbReference>
<keyword evidence="14" id="KW-1185">Reference proteome</keyword>
<keyword evidence="6" id="KW-0732">Signal</keyword>
<dbReference type="SUPFAM" id="SSF63712">
    <property type="entry name" value="Nicotinic receptor ligand binding domain-like"/>
    <property type="match status" value="1"/>
</dbReference>
<evidence type="ECO:0000256" key="6">
    <source>
        <dbReference type="ARBA" id="ARBA00022729"/>
    </source>
</evidence>
<feature type="transmembrane region" description="Helical" evidence="11">
    <location>
        <begin position="761"/>
        <end position="781"/>
    </location>
</feature>
<organism evidence="13 14">
    <name type="scientific">Opisthorchis viverrini</name>
    <name type="common">Southeast Asian liver fluke</name>
    <dbReference type="NCBI Taxonomy" id="6198"/>
    <lineage>
        <taxon>Eukaryota</taxon>
        <taxon>Metazoa</taxon>
        <taxon>Spiralia</taxon>
        <taxon>Lophotrochozoa</taxon>
        <taxon>Platyhelminthes</taxon>
        <taxon>Trematoda</taxon>
        <taxon>Digenea</taxon>
        <taxon>Opisthorchiida</taxon>
        <taxon>Opisthorchiata</taxon>
        <taxon>Opisthorchiidae</taxon>
        <taxon>Opisthorchis</taxon>
    </lineage>
</organism>
<evidence type="ECO:0000256" key="11">
    <source>
        <dbReference type="RuleBase" id="RU000687"/>
    </source>
</evidence>
<feature type="domain" description="G-protein coupled receptors family 2 profile 1" evidence="12">
    <location>
        <begin position="592"/>
        <end position="666"/>
    </location>
</feature>
<accession>A0A1S8X9S8</accession>
<keyword evidence="10 11" id="KW-0407">Ion channel</keyword>
<dbReference type="PRINTS" id="PR00252">
    <property type="entry name" value="NRIONCHANNEL"/>
</dbReference>
<dbReference type="InterPro" id="IPR006028">
    <property type="entry name" value="GABAA/Glycine_rcpt"/>
</dbReference>
<dbReference type="InterPro" id="IPR006029">
    <property type="entry name" value="Neurotrans-gated_channel_TM"/>
</dbReference>
<evidence type="ECO:0000256" key="10">
    <source>
        <dbReference type="ARBA" id="ARBA00023303"/>
    </source>
</evidence>
<evidence type="ECO:0000256" key="3">
    <source>
        <dbReference type="ARBA" id="ARBA00022448"/>
    </source>
</evidence>
<keyword evidence="4" id="KW-1003">Cell membrane</keyword>
<dbReference type="InterPro" id="IPR038050">
    <property type="entry name" value="Neuro_actylchol_rec"/>
</dbReference>
<keyword evidence="8 11" id="KW-0406">Ion transport</keyword>
<feature type="non-terminal residue" evidence="13">
    <location>
        <position position="811"/>
    </location>
</feature>
<evidence type="ECO:0000256" key="4">
    <source>
        <dbReference type="ARBA" id="ARBA00022475"/>
    </source>
</evidence>
<reference evidence="13 14" key="1">
    <citation type="submission" date="2015-03" db="EMBL/GenBank/DDBJ databases">
        <title>Draft genome of the nematode, Opisthorchis viverrini.</title>
        <authorList>
            <person name="Mitreva M."/>
        </authorList>
    </citation>
    <scope>NUCLEOTIDE SEQUENCE [LARGE SCALE GENOMIC DNA]</scope>
    <source>
        <strain evidence="13">Khon Kaen</strain>
    </source>
</reference>
<comment type="subcellular location">
    <subcellularLocation>
        <location evidence="2">Cell membrane</location>
    </subcellularLocation>
    <subcellularLocation>
        <location evidence="1">Membrane</location>
        <topology evidence="1">Multi-pass membrane protein</topology>
    </subcellularLocation>
</comment>
<comment type="similarity">
    <text evidence="11">Belongs to the ligand-gated ion channel (TC 1.A.9) family.</text>
</comment>
<evidence type="ECO:0000313" key="13">
    <source>
        <dbReference type="EMBL" id="OON23183.1"/>
    </source>
</evidence>
<dbReference type="SMART" id="SM00008">
    <property type="entry name" value="HormR"/>
    <property type="match status" value="1"/>
</dbReference>
<dbReference type="PROSITE" id="PS00236">
    <property type="entry name" value="NEUROTR_ION_CHANNEL"/>
    <property type="match status" value="1"/>
</dbReference>
<evidence type="ECO:0000256" key="8">
    <source>
        <dbReference type="ARBA" id="ARBA00023065"/>
    </source>
</evidence>
<dbReference type="PROSITE" id="PS50227">
    <property type="entry name" value="G_PROTEIN_RECEP_F2_3"/>
    <property type="match status" value="1"/>
</dbReference>
<dbReference type="Pfam" id="PF02931">
    <property type="entry name" value="Neur_chan_LBD"/>
    <property type="match status" value="1"/>
</dbReference>
<gene>
    <name evidence="13" type="ORF">X801_00909</name>
</gene>
<dbReference type="CDD" id="cd18987">
    <property type="entry name" value="LGIC_ECD_anion"/>
    <property type="match status" value="1"/>
</dbReference>
<dbReference type="CDD" id="cd19049">
    <property type="entry name" value="LGIC_TM_anion"/>
    <property type="match status" value="1"/>
</dbReference>
<dbReference type="Proteomes" id="UP000243686">
    <property type="component" value="Unassembled WGS sequence"/>
</dbReference>
<dbReference type="SUPFAM" id="SSF90112">
    <property type="entry name" value="Neurotransmitter-gated ion-channel transmembrane pore"/>
    <property type="match status" value="1"/>
</dbReference>
<keyword evidence="7 11" id="KW-1133">Transmembrane helix</keyword>
<dbReference type="InterPro" id="IPR001879">
    <property type="entry name" value="GPCR_2_extracellular_dom"/>
</dbReference>
<keyword evidence="5 11" id="KW-0812">Transmembrane</keyword>
<dbReference type="InterPro" id="IPR036734">
    <property type="entry name" value="Neur_chan_lig-bd_sf"/>
</dbReference>
<sequence length="811" mass="91682">MADVLLRNFEDPWGAEIYPAVPEAYRDIGQQRNIASNGTPKEVKCEHLKTQRVWLLIHKPSENDIDGTMALTTISRRYNSSASHRNLYTSMYRLICNLGRIPSPEASRPYDYRMKQSNHRRKAGPTEGDSSAEIVSGHGLFDGKVVDQANAADVIDDAVLLQGYRRHIIPKNSVAFQNGTRHPLLVDVNIFVYSFSSINVAAMDYTIDLLLRQRWLDERLLVIAPNEPVPKAISYMKEMLWLPDLFFRNAKSGFLHKITQPNYLIWVDTDGVVTFSQKISLKASCPMNLWNFPLDTQSCKLNMGSYGYAKTDLDFCWWRKEKYIPVDNVYWNRSTEKAVVVRPGLEINEFELVASTAYYCDVQYSTTGKFSCLELEFKLRRRLAFYLIYAYVPSMLVVTTSWVSFLLDPLAVPGRVSIGLLCILSLITHSAAILTQLPRVSYIKAMDLWVFTCLAFVVTSLLEFAAANTIRRRSLGECGPKKQKPASKKEAAPQIVVQDLKPGKLDEKKSKDLELLEEEECQGLTEPYKGYEKKLIVGDHIAFLIVYGTKTVFESEQLAMDQNHVQKIFDFGDPALYTKISLNMKNSTQSISNLSCPAYFDKYLQWSQTGAGLTASQPCPDIAESIFKGVATRYCHPTGKWTNRDNAPVENVTDSFTNYNDCGVPIPNDVDSDDMIWNQLTGTVWGIVGLIGLCFTIMALVTSLCILQSIRVIYRDHGDLVVHMATLSSPAKPLQIYREPATADDLPMRGRWRDLNIAPKATKAIALLMPLLGITNFVAIYQEPLAIYLGKYVRRYRVYSEYTVLVLLQSA</sequence>
<dbReference type="GO" id="GO:0004930">
    <property type="term" value="F:G protein-coupled receptor activity"/>
    <property type="evidence" value="ECO:0007669"/>
    <property type="project" value="InterPro"/>
</dbReference>
<evidence type="ECO:0000256" key="1">
    <source>
        <dbReference type="ARBA" id="ARBA00004141"/>
    </source>
</evidence>
<dbReference type="Pfam" id="PF02932">
    <property type="entry name" value="Neur_chan_memb"/>
    <property type="match status" value="1"/>
</dbReference>
<dbReference type="GO" id="GO:0005886">
    <property type="term" value="C:plasma membrane"/>
    <property type="evidence" value="ECO:0007669"/>
    <property type="project" value="UniProtKB-SubCell"/>
</dbReference>
<dbReference type="GO" id="GO:0005230">
    <property type="term" value="F:extracellular ligand-gated monoatomic ion channel activity"/>
    <property type="evidence" value="ECO:0007669"/>
    <property type="project" value="InterPro"/>
</dbReference>